<dbReference type="InterPro" id="IPR050264">
    <property type="entry name" value="Bact_CCA-adding_enz_type3_sf"/>
</dbReference>
<dbReference type="InterPro" id="IPR032810">
    <property type="entry name" value="CCA-adding_enz_C"/>
</dbReference>
<keyword evidence="8 9" id="KW-0694">RNA-binding</keyword>
<proteinExistence type="inferred from homology"/>
<keyword evidence="7" id="KW-0460">Magnesium</keyword>
<evidence type="ECO:0000259" key="11">
    <source>
        <dbReference type="Pfam" id="PF12627"/>
    </source>
</evidence>
<keyword evidence="5" id="KW-0479">Metal-binding</keyword>
<dbReference type="Proteomes" id="UP000647235">
    <property type="component" value="Unassembled WGS sequence"/>
</dbReference>
<evidence type="ECO:0000313" key="13">
    <source>
        <dbReference type="EMBL" id="MBC5664941.1"/>
    </source>
</evidence>
<keyword evidence="4 13" id="KW-0548">Nucleotidyltransferase</keyword>
<evidence type="ECO:0000259" key="12">
    <source>
        <dbReference type="Pfam" id="PF13735"/>
    </source>
</evidence>
<dbReference type="Pfam" id="PF13735">
    <property type="entry name" value="tRNA_NucTran2_2"/>
    <property type="match status" value="1"/>
</dbReference>
<dbReference type="GO" id="GO:0004810">
    <property type="term" value="F:CCA tRNA nucleotidyltransferase activity"/>
    <property type="evidence" value="ECO:0007669"/>
    <property type="project" value="UniProtKB-EC"/>
</dbReference>
<dbReference type="EC" id="2.7.7.72" evidence="13"/>
<gene>
    <name evidence="13" type="ORF">H8S07_06570</name>
</gene>
<evidence type="ECO:0000256" key="7">
    <source>
        <dbReference type="ARBA" id="ARBA00022842"/>
    </source>
</evidence>
<dbReference type="Pfam" id="PF01743">
    <property type="entry name" value="PolyA_pol"/>
    <property type="match status" value="1"/>
</dbReference>
<dbReference type="InterPro" id="IPR043519">
    <property type="entry name" value="NT_sf"/>
</dbReference>
<sequence>MWISGGKNVEYLELQLPENVQKIITTLQMYGYEAYAVGGCVRDSLLNRTPGDWDITTSAMPGETKSLFDKTFDTGIEHGTVTVVFGREGYEVTTYRIDGEYTDSRHPREVTFTRSLKEDLLRRDFTINAMAYNDKDGLIDIFGGKEDLQRKCIRCVGNAKERFSEDALRILRGVRFAAQLGFDISEDTKEGMRELAPTLRNISAERIQVELVKMLTSDRPELLKMAWELKITQIFLPEFDRMMETIQETPHHMYNVGEHTLHAMKNVRADKILRLTMLLHDTGKPALKTMDANGVAHFKKHAAESEKIAGRVLKRLKFDNDTLRKVTKLVKYHDYRMEATEKNVRRAMNIIGEELFPYYMEVRRADVLAQSLYKREEKIQNLDEIEELYRKIVALGQCVSLKTLAVNGSDLIAAGMKPGKKIGEKLEELLELVIDDPDMNTKEKLFQYLG</sequence>
<evidence type="ECO:0000256" key="2">
    <source>
        <dbReference type="ARBA" id="ARBA00022679"/>
    </source>
</evidence>
<dbReference type="Gene3D" id="1.10.3090.10">
    <property type="entry name" value="cca-adding enzyme, domain 2"/>
    <property type="match status" value="1"/>
</dbReference>
<dbReference type="InterPro" id="IPR032828">
    <property type="entry name" value="PolyA_RNA-bd"/>
</dbReference>
<evidence type="ECO:0000256" key="4">
    <source>
        <dbReference type="ARBA" id="ARBA00022695"/>
    </source>
</evidence>
<name>A0ABR7EUB3_9FIRM</name>
<dbReference type="EMBL" id="JACOOY010000006">
    <property type="protein sequence ID" value="MBC5664941.1"/>
    <property type="molecule type" value="Genomic_DNA"/>
</dbReference>
<evidence type="ECO:0000256" key="1">
    <source>
        <dbReference type="ARBA" id="ARBA00001946"/>
    </source>
</evidence>
<keyword evidence="14" id="KW-1185">Reference proteome</keyword>
<dbReference type="Pfam" id="PF12627">
    <property type="entry name" value="PolyA_pol_RNAbd"/>
    <property type="match status" value="1"/>
</dbReference>
<evidence type="ECO:0000256" key="3">
    <source>
        <dbReference type="ARBA" id="ARBA00022694"/>
    </source>
</evidence>
<protein>
    <submittedName>
        <fullName evidence="13">CCA tRNA nucleotidyltransferase</fullName>
        <ecNumber evidence="13">2.7.7.72</ecNumber>
    </submittedName>
</protein>
<reference evidence="13 14" key="1">
    <citation type="submission" date="2020-08" db="EMBL/GenBank/DDBJ databases">
        <title>Genome public.</title>
        <authorList>
            <person name="Liu C."/>
            <person name="Sun Q."/>
        </authorList>
    </citation>
    <scope>NUCLEOTIDE SEQUENCE [LARGE SCALE GENOMIC DNA]</scope>
    <source>
        <strain evidence="13 14">NSJ-36</strain>
    </source>
</reference>
<keyword evidence="3" id="KW-0819">tRNA processing</keyword>
<comment type="cofactor">
    <cofactor evidence="1">
        <name>Mg(2+)</name>
        <dbReference type="ChEBI" id="CHEBI:18420"/>
    </cofactor>
</comment>
<evidence type="ECO:0000256" key="5">
    <source>
        <dbReference type="ARBA" id="ARBA00022723"/>
    </source>
</evidence>
<accession>A0ABR7EUB3</accession>
<organism evidence="13 14">
    <name type="scientific">Dorea hominis</name>
    <dbReference type="NCBI Taxonomy" id="2763040"/>
    <lineage>
        <taxon>Bacteria</taxon>
        <taxon>Bacillati</taxon>
        <taxon>Bacillota</taxon>
        <taxon>Clostridia</taxon>
        <taxon>Lachnospirales</taxon>
        <taxon>Lachnospiraceae</taxon>
        <taxon>Dorea</taxon>
    </lineage>
</organism>
<keyword evidence="2 9" id="KW-0808">Transferase</keyword>
<dbReference type="NCBIfam" id="NF009814">
    <property type="entry name" value="PRK13299.1"/>
    <property type="match status" value="1"/>
</dbReference>
<comment type="similarity">
    <text evidence="9">Belongs to the tRNA nucleotidyltransferase/poly(A) polymerase family.</text>
</comment>
<comment type="caution">
    <text evidence="13">The sequence shown here is derived from an EMBL/GenBank/DDBJ whole genome shotgun (WGS) entry which is preliminary data.</text>
</comment>
<keyword evidence="6" id="KW-0547">Nucleotide-binding</keyword>
<feature type="domain" description="Poly A polymerase head" evidence="10">
    <location>
        <begin position="34"/>
        <end position="154"/>
    </location>
</feature>
<evidence type="ECO:0000256" key="8">
    <source>
        <dbReference type="ARBA" id="ARBA00022884"/>
    </source>
</evidence>
<dbReference type="Gene3D" id="3.30.460.10">
    <property type="entry name" value="Beta Polymerase, domain 2"/>
    <property type="match status" value="1"/>
</dbReference>
<dbReference type="InterPro" id="IPR002646">
    <property type="entry name" value="PolA_pol_head_dom"/>
</dbReference>
<evidence type="ECO:0000259" key="10">
    <source>
        <dbReference type="Pfam" id="PF01743"/>
    </source>
</evidence>
<dbReference type="PANTHER" id="PTHR46173:SF1">
    <property type="entry name" value="CCA TRNA NUCLEOTIDYLTRANSFERASE 1, MITOCHONDRIAL"/>
    <property type="match status" value="1"/>
</dbReference>
<feature type="domain" description="tRNA nucleotidyltransferase/poly(A) polymerase RNA and SrmB- binding" evidence="11">
    <location>
        <begin position="181"/>
        <end position="242"/>
    </location>
</feature>
<dbReference type="SUPFAM" id="SSF81891">
    <property type="entry name" value="Poly A polymerase C-terminal region-like"/>
    <property type="match status" value="1"/>
</dbReference>
<evidence type="ECO:0000256" key="6">
    <source>
        <dbReference type="ARBA" id="ARBA00022741"/>
    </source>
</evidence>
<dbReference type="SUPFAM" id="SSF81301">
    <property type="entry name" value="Nucleotidyltransferase"/>
    <property type="match status" value="1"/>
</dbReference>
<evidence type="ECO:0000313" key="14">
    <source>
        <dbReference type="Proteomes" id="UP000647235"/>
    </source>
</evidence>
<evidence type="ECO:0000256" key="9">
    <source>
        <dbReference type="RuleBase" id="RU003953"/>
    </source>
</evidence>
<dbReference type="Gene3D" id="1.10.246.80">
    <property type="match status" value="1"/>
</dbReference>
<dbReference type="PANTHER" id="PTHR46173">
    <property type="entry name" value="CCA TRNA NUCLEOTIDYLTRANSFERASE 1, MITOCHONDRIAL"/>
    <property type="match status" value="1"/>
</dbReference>
<feature type="domain" description="CCA-adding enzyme C-terminal" evidence="12">
    <location>
        <begin position="305"/>
        <end position="448"/>
    </location>
</feature>
<dbReference type="CDD" id="cd05398">
    <property type="entry name" value="NT_ClassII-CCAase"/>
    <property type="match status" value="1"/>
</dbReference>